<evidence type="ECO:0000256" key="8">
    <source>
        <dbReference type="ARBA" id="ARBA00022801"/>
    </source>
</evidence>
<evidence type="ECO:0000256" key="4">
    <source>
        <dbReference type="ARBA" id="ARBA00008891"/>
    </source>
</evidence>
<dbReference type="SUPFAM" id="SSF51126">
    <property type="entry name" value="Pectin lyase-like"/>
    <property type="match status" value="1"/>
</dbReference>
<dbReference type="InterPro" id="IPR000070">
    <property type="entry name" value="Pectinesterase_cat"/>
</dbReference>
<keyword evidence="7 12" id="KW-0732">Signal</keyword>
<feature type="domain" description="Pectinesterase catalytic" evidence="13">
    <location>
        <begin position="73"/>
        <end position="360"/>
    </location>
</feature>
<dbReference type="InterPro" id="IPR033131">
    <property type="entry name" value="Pectinesterase_Asp_AS"/>
</dbReference>
<evidence type="ECO:0000256" key="2">
    <source>
        <dbReference type="ARBA" id="ARBA00004613"/>
    </source>
</evidence>
<dbReference type="EC" id="3.1.1.11" evidence="5 12"/>
<evidence type="ECO:0000256" key="9">
    <source>
        <dbReference type="ARBA" id="ARBA00023085"/>
    </source>
</evidence>
<evidence type="ECO:0000313" key="15">
    <source>
        <dbReference type="Proteomes" id="UP000825935"/>
    </source>
</evidence>
<dbReference type="GO" id="GO:0045490">
    <property type="term" value="P:pectin catabolic process"/>
    <property type="evidence" value="ECO:0007669"/>
    <property type="project" value="UniProtKB-UniRule"/>
</dbReference>
<feature type="chain" id="PRO_5035963299" description="Pectinesterase" evidence="12">
    <location>
        <begin position="32"/>
        <end position="366"/>
    </location>
</feature>
<keyword evidence="15" id="KW-1185">Reference proteome</keyword>
<dbReference type="GO" id="GO:0005576">
    <property type="term" value="C:extracellular region"/>
    <property type="evidence" value="ECO:0007669"/>
    <property type="project" value="UniProtKB-SubCell"/>
</dbReference>
<feature type="active site" evidence="11">
    <location>
        <position position="226"/>
    </location>
</feature>
<organism evidence="14 15">
    <name type="scientific">Ceratopteris richardii</name>
    <name type="common">Triangle waterfern</name>
    <dbReference type="NCBI Taxonomy" id="49495"/>
    <lineage>
        <taxon>Eukaryota</taxon>
        <taxon>Viridiplantae</taxon>
        <taxon>Streptophyta</taxon>
        <taxon>Embryophyta</taxon>
        <taxon>Tracheophyta</taxon>
        <taxon>Polypodiopsida</taxon>
        <taxon>Polypodiidae</taxon>
        <taxon>Polypodiales</taxon>
        <taxon>Pteridineae</taxon>
        <taxon>Pteridaceae</taxon>
        <taxon>Parkerioideae</taxon>
        <taxon>Ceratopteris</taxon>
    </lineage>
</organism>
<dbReference type="OMA" id="IAGWDDW"/>
<dbReference type="InterPro" id="IPR012334">
    <property type="entry name" value="Pectin_lyas_fold"/>
</dbReference>
<evidence type="ECO:0000256" key="7">
    <source>
        <dbReference type="ARBA" id="ARBA00022729"/>
    </source>
</evidence>
<evidence type="ECO:0000259" key="13">
    <source>
        <dbReference type="Pfam" id="PF01095"/>
    </source>
</evidence>
<dbReference type="AlphaFoldDB" id="A0A8T2R8X9"/>
<proteinExistence type="inferred from homology"/>
<comment type="catalytic activity">
    <reaction evidence="10 12">
        <text>[(1-&gt;4)-alpha-D-galacturonosyl methyl ester](n) + n H2O = [(1-&gt;4)-alpha-D-galacturonosyl](n) + n methanol + n H(+)</text>
        <dbReference type="Rhea" id="RHEA:22380"/>
        <dbReference type="Rhea" id="RHEA-COMP:14570"/>
        <dbReference type="Rhea" id="RHEA-COMP:14573"/>
        <dbReference type="ChEBI" id="CHEBI:15377"/>
        <dbReference type="ChEBI" id="CHEBI:15378"/>
        <dbReference type="ChEBI" id="CHEBI:17790"/>
        <dbReference type="ChEBI" id="CHEBI:140522"/>
        <dbReference type="ChEBI" id="CHEBI:140523"/>
        <dbReference type="EC" id="3.1.1.11"/>
    </reaction>
</comment>
<evidence type="ECO:0000256" key="11">
    <source>
        <dbReference type="PROSITE-ProRule" id="PRU10040"/>
    </source>
</evidence>
<evidence type="ECO:0000256" key="5">
    <source>
        <dbReference type="ARBA" id="ARBA00013229"/>
    </source>
</evidence>
<dbReference type="Pfam" id="PF01095">
    <property type="entry name" value="Pectinesterase"/>
    <property type="match status" value="1"/>
</dbReference>
<dbReference type="OrthoDB" id="2019149at2759"/>
<dbReference type="FunFam" id="2.160.20.10:FF:000008">
    <property type="entry name" value="Pectinesterase"/>
    <property type="match status" value="1"/>
</dbReference>
<dbReference type="GO" id="GO:0042545">
    <property type="term" value="P:cell wall modification"/>
    <property type="evidence" value="ECO:0007669"/>
    <property type="project" value="UniProtKB-UniRule"/>
</dbReference>
<evidence type="ECO:0000256" key="1">
    <source>
        <dbReference type="ARBA" id="ARBA00004196"/>
    </source>
</evidence>
<evidence type="ECO:0000256" key="10">
    <source>
        <dbReference type="ARBA" id="ARBA00047928"/>
    </source>
</evidence>
<reference evidence="14" key="1">
    <citation type="submission" date="2021-08" db="EMBL/GenBank/DDBJ databases">
        <title>WGS assembly of Ceratopteris richardii.</title>
        <authorList>
            <person name="Marchant D.B."/>
            <person name="Chen G."/>
            <person name="Jenkins J."/>
            <person name="Shu S."/>
            <person name="Leebens-Mack J."/>
            <person name="Grimwood J."/>
            <person name="Schmutz J."/>
            <person name="Soltis P."/>
            <person name="Soltis D."/>
            <person name="Chen Z.-H."/>
        </authorList>
    </citation>
    <scope>NUCLEOTIDE SEQUENCE</scope>
    <source>
        <strain evidence="14">Whitten #5841</strain>
        <tissue evidence="14">Leaf</tissue>
    </source>
</reference>
<comment type="similarity">
    <text evidence="4">Belongs to the pectinesterase family.</text>
</comment>
<dbReference type="EMBL" id="CM035434">
    <property type="protein sequence ID" value="KAH7292178.1"/>
    <property type="molecule type" value="Genomic_DNA"/>
</dbReference>
<protein>
    <recommendedName>
        <fullName evidence="5 12">Pectinesterase</fullName>
        <ecNumber evidence="5 12">3.1.1.11</ecNumber>
    </recommendedName>
</protein>
<comment type="subcellular location">
    <subcellularLocation>
        <location evidence="1">Cell envelope</location>
    </subcellularLocation>
    <subcellularLocation>
        <location evidence="2">Secreted</location>
    </subcellularLocation>
</comment>
<dbReference type="PANTHER" id="PTHR31321">
    <property type="entry name" value="ACYL-COA THIOESTER HYDROLASE YBHC-RELATED"/>
    <property type="match status" value="1"/>
</dbReference>
<keyword evidence="9 12" id="KW-0063">Aspartyl esterase</keyword>
<comment type="caution">
    <text evidence="14">The sequence shown here is derived from an EMBL/GenBank/DDBJ whole genome shotgun (WGS) entry which is preliminary data.</text>
</comment>
<dbReference type="GO" id="GO:0030599">
    <property type="term" value="F:pectinesterase activity"/>
    <property type="evidence" value="ECO:0007669"/>
    <property type="project" value="UniProtKB-UniRule"/>
</dbReference>
<comment type="pathway">
    <text evidence="3 12">Glycan metabolism; pectin degradation; 2-dehydro-3-deoxy-D-gluconate from pectin: step 1/5.</text>
</comment>
<dbReference type="Proteomes" id="UP000825935">
    <property type="component" value="Chromosome 29"/>
</dbReference>
<dbReference type="PROSITE" id="PS00503">
    <property type="entry name" value="PECTINESTERASE_2"/>
    <property type="match status" value="1"/>
</dbReference>
<keyword evidence="8 12" id="KW-0378">Hydrolase</keyword>
<keyword evidence="6" id="KW-0964">Secreted</keyword>
<evidence type="ECO:0000256" key="3">
    <source>
        <dbReference type="ARBA" id="ARBA00005184"/>
    </source>
</evidence>
<evidence type="ECO:0000256" key="6">
    <source>
        <dbReference type="ARBA" id="ARBA00022525"/>
    </source>
</evidence>
<dbReference type="InterPro" id="IPR011050">
    <property type="entry name" value="Pectin_lyase_fold/virulence"/>
</dbReference>
<sequence>MLPNRYRLPLLCMMAMLAVLLLLLTRKGAEAGYGLLPSWSGGSRRLAEDEGGSNVGESDPLTGVDGLRYMSVGVGGFPTIQAAIDAVPDSNSVPTIIRISPGVYEERVVIPSLKPFITLQGSGMDLTIVQWHLKASDHDENGAELTAYNTASVTVYASNFVAKDITFKNTLPAPPPGIEGRQAAAFRISGDKAAFYRCGFVGGQDTLCDDQGRHYFEDCFIQGSIDFVFGDGRSLYNRCELNSIAQSYGSIAAQDRQSLDDNTGFSFVNCKITGSGPIYLGRAMGPFSRIVFAYSEFNGIIDPRGWDDWDHDTSKDKTVYYGQYKCNGAGADESKRVEWSHELSDEEALPYLDVSFIDGDEWLSTT</sequence>
<dbReference type="PANTHER" id="PTHR31321:SF19">
    <property type="entry name" value="PECTINESTERASE 68-RELATED"/>
    <property type="match status" value="1"/>
</dbReference>
<gene>
    <name evidence="14" type="ORF">KP509_29G054600</name>
</gene>
<evidence type="ECO:0000256" key="12">
    <source>
        <dbReference type="RuleBase" id="RU000589"/>
    </source>
</evidence>
<feature type="signal peptide" evidence="12">
    <location>
        <begin position="1"/>
        <end position="31"/>
    </location>
</feature>
<dbReference type="Gene3D" id="2.160.20.10">
    <property type="entry name" value="Single-stranded right-handed beta-helix, Pectin lyase-like"/>
    <property type="match status" value="1"/>
</dbReference>
<accession>A0A8T2R8X9</accession>
<evidence type="ECO:0000313" key="14">
    <source>
        <dbReference type="EMBL" id="KAH7292178.1"/>
    </source>
</evidence>
<name>A0A8T2R8X9_CERRI</name>